<dbReference type="EMBL" id="MZZJ01000003">
    <property type="protein sequence ID" value="RXE53514.1"/>
    <property type="molecule type" value="Genomic_DNA"/>
</dbReference>
<feature type="region of interest" description="Disordered" evidence="1">
    <location>
        <begin position="65"/>
        <end position="118"/>
    </location>
</feature>
<name>A0A4Q0HXN2_PSEAZ</name>
<reference evidence="2 3" key="1">
    <citation type="submission" date="2017-03" db="EMBL/GenBank/DDBJ databases">
        <title>Pseudomonas azotoformans: Salt tolerant bacteria having multiple plant growth promoting attributes.</title>
        <authorList>
            <person name="Srivastava A.K."/>
            <person name="Sharma A."/>
            <person name="Srivastava A.K."/>
            <person name="Jamali H."/>
            <person name="Yadav J."/>
            <person name="Srivastava R."/>
            <person name="Kashyap P.L."/>
            <person name="Chakdar H."/>
            <person name="Saxena A.K."/>
        </authorList>
    </citation>
    <scope>NUCLEOTIDE SEQUENCE [LARGE SCALE GENOMIC DNA]</scope>
    <source>
        <strain evidence="2 3">SC 14</strain>
    </source>
</reference>
<comment type="caution">
    <text evidence="2">The sequence shown here is derived from an EMBL/GenBank/DDBJ whole genome shotgun (WGS) entry which is preliminary data.</text>
</comment>
<feature type="compositionally biased region" description="Basic and acidic residues" evidence="1">
    <location>
        <begin position="70"/>
        <end position="83"/>
    </location>
</feature>
<protein>
    <submittedName>
        <fullName evidence="2">Uncharacterized protein</fullName>
    </submittedName>
</protein>
<gene>
    <name evidence="2" type="ORF">B4O85_08435</name>
</gene>
<dbReference type="AlphaFoldDB" id="A0A4Q0HXN2"/>
<evidence type="ECO:0000256" key="1">
    <source>
        <dbReference type="SAM" id="MobiDB-lite"/>
    </source>
</evidence>
<feature type="compositionally biased region" description="Basic and acidic residues" evidence="1">
    <location>
        <begin position="94"/>
        <end position="118"/>
    </location>
</feature>
<accession>A0A4Q0HXN2</accession>
<evidence type="ECO:0000313" key="2">
    <source>
        <dbReference type="EMBL" id="RXE53514.1"/>
    </source>
</evidence>
<proteinExistence type="predicted"/>
<dbReference type="Proteomes" id="UP000290481">
    <property type="component" value="Unassembled WGS sequence"/>
</dbReference>
<organism evidence="2 3">
    <name type="scientific">Pseudomonas azotoformans</name>
    <dbReference type="NCBI Taxonomy" id="47878"/>
    <lineage>
        <taxon>Bacteria</taxon>
        <taxon>Pseudomonadati</taxon>
        <taxon>Pseudomonadota</taxon>
        <taxon>Gammaproteobacteria</taxon>
        <taxon>Pseudomonadales</taxon>
        <taxon>Pseudomonadaceae</taxon>
        <taxon>Pseudomonas</taxon>
    </lineage>
</organism>
<sequence>MSNFPMLEIGSSLHGPRNLSLLIATQCYLVGRYLLLLLVGRNSSDWNEFKEFAMCIASLKAFLRPPSRPKPPEKCKPSPPERCKPKRPGYCKPKPLESFRPKPPEECRPKPPEECKPKPPEYCMPKPPEECNPEPPPKCCYIKTVELTIVMKAAINY</sequence>
<evidence type="ECO:0000313" key="3">
    <source>
        <dbReference type="Proteomes" id="UP000290481"/>
    </source>
</evidence>